<comment type="caution">
    <text evidence="3">The sequence shown here is derived from an EMBL/GenBank/DDBJ whole genome shotgun (WGS) entry which is preliminary data.</text>
</comment>
<evidence type="ECO:0000256" key="1">
    <source>
        <dbReference type="PROSITE-ProRule" id="PRU01076"/>
    </source>
</evidence>
<dbReference type="PROSITE" id="PS51740">
    <property type="entry name" value="SPOVT_ABRB"/>
    <property type="match status" value="1"/>
</dbReference>
<sequence length="88" mass="9941">MENAIQEYTTLSQWGNSKATRIPASVLKLLNIDVNQKFSVSVQGQSIVLTPETTQATSIHELFADWEDDGLRHHELDWGKAEGEELSW</sequence>
<protein>
    <submittedName>
        <fullName evidence="3">AbrB/MazE/SpoVT family DNA-binding domain-containing protein</fullName>
    </submittedName>
</protein>
<dbReference type="InterPro" id="IPR039052">
    <property type="entry name" value="Antitox_PemI-like"/>
</dbReference>
<proteinExistence type="predicted"/>
<name>A0A930DIL3_9FIRM</name>
<evidence type="ECO:0000313" key="3">
    <source>
        <dbReference type="EMBL" id="MBF1271866.1"/>
    </source>
</evidence>
<dbReference type="GO" id="GO:0097351">
    <property type="term" value="F:toxin sequestering activity"/>
    <property type="evidence" value="ECO:0007669"/>
    <property type="project" value="InterPro"/>
</dbReference>
<feature type="domain" description="SpoVT-AbrB" evidence="2">
    <location>
        <begin position="9"/>
        <end position="54"/>
    </location>
</feature>
<dbReference type="GO" id="GO:0003677">
    <property type="term" value="F:DNA binding"/>
    <property type="evidence" value="ECO:0007669"/>
    <property type="project" value="UniProtKB-UniRule"/>
</dbReference>
<dbReference type="RefSeq" id="WP_304069349.1">
    <property type="nucleotide sequence ID" value="NZ_CAUVEM010000082.1"/>
</dbReference>
<dbReference type="PANTHER" id="PTHR40516">
    <property type="entry name" value="ANTITOXIN CHPS-RELATED"/>
    <property type="match status" value="1"/>
</dbReference>
<dbReference type="SUPFAM" id="SSF89447">
    <property type="entry name" value="AbrB/MazE/MraZ-like"/>
    <property type="match status" value="1"/>
</dbReference>
<keyword evidence="1 3" id="KW-0238">DNA-binding</keyword>
<dbReference type="EMBL" id="JABZRA010000002">
    <property type="protein sequence ID" value="MBF1271866.1"/>
    <property type="molecule type" value="Genomic_DNA"/>
</dbReference>
<dbReference type="Pfam" id="PF04014">
    <property type="entry name" value="MazE_antitoxin"/>
    <property type="match status" value="1"/>
</dbReference>
<organism evidence="3 4">
    <name type="scientific">Oribacterium sinus</name>
    <dbReference type="NCBI Taxonomy" id="237576"/>
    <lineage>
        <taxon>Bacteria</taxon>
        <taxon>Bacillati</taxon>
        <taxon>Bacillota</taxon>
        <taxon>Clostridia</taxon>
        <taxon>Lachnospirales</taxon>
        <taxon>Lachnospiraceae</taxon>
        <taxon>Oribacterium</taxon>
    </lineage>
</organism>
<gene>
    <name evidence="3" type="ORF">HXM90_00350</name>
</gene>
<dbReference type="AlphaFoldDB" id="A0A930DIL3"/>
<dbReference type="Proteomes" id="UP000775770">
    <property type="component" value="Unassembled WGS sequence"/>
</dbReference>
<reference evidence="3" key="1">
    <citation type="submission" date="2020-04" db="EMBL/GenBank/DDBJ databases">
        <title>Deep metagenomics examines the oral microbiome during advanced dental caries in children, revealing novel taxa and co-occurrences with host molecules.</title>
        <authorList>
            <person name="Baker J.L."/>
            <person name="Morton J.T."/>
            <person name="Dinis M."/>
            <person name="Alvarez R."/>
            <person name="Tran N.C."/>
            <person name="Knight R."/>
            <person name="Edlund A."/>
        </authorList>
    </citation>
    <scope>NUCLEOTIDE SEQUENCE</scope>
    <source>
        <strain evidence="3">JCVI_38_bin.19</strain>
    </source>
</reference>
<dbReference type="InterPro" id="IPR037914">
    <property type="entry name" value="SpoVT-AbrB_sf"/>
</dbReference>
<dbReference type="SMART" id="SM00966">
    <property type="entry name" value="SpoVT_AbrB"/>
    <property type="match status" value="1"/>
</dbReference>
<dbReference type="PANTHER" id="PTHR40516:SF1">
    <property type="entry name" value="ANTITOXIN CHPS-RELATED"/>
    <property type="match status" value="1"/>
</dbReference>
<evidence type="ECO:0000259" key="2">
    <source>
        <dbReference type="PROSITE" id="PS51740"/>
    </source>
</evidence>
<dbReference type="Gene3D" id="2.10.260.10">
    <property type="match status" value="1"/>
</dbReference>
<accession>A0A930DIL3</accession>
<evidence type="ECO:0000313" key="4">
    <source>
        <dbReference type="Proteomes" id="UP000775770"/>
    </source>
</evidence>
<dbReference type="InterPro" id="IPR007159">
    <property type="entry name" value="SpoVT-AbrB_dom"/>
</dbReference>